<sequence length="80" mass="8605">MAPARVVPMDAIVFAMSSLTTLTSGVSEASSEQLSKFNTRTCFFEEMHLEATLASDLSCGLFLRFGFGLAPQMMATAADF</sequence>
<dbReference type="EMBL" id="GIFC01002327">
    <property type="protein sequence ID" value="MXU84410.1"/>
    <property type="molecule type" value="Transcribed_RNA"/>
</dbReference>
<accession>A0A6B0U6T0</accession>
<organism evidence="1">
    <name type="scientific">Ixodes ricinus</name>
    <name type="common">Common tick</name>
    <name type="synonym">Acarus ricinus</name>
    <dbReference type="NCBI Taxonomy" id="34613"/>
    <lineage>
        <taxon>Eukaryota</taxon>
        <taxon>Metazoa</taxon>
        <taxon>Ecdysozoa</taxon>
        <taxon>Arthropoda</taxon>
        <taxon>Chelicerata</taxon>
        <taxon>Arachnida</taxon>
        <taxon>Acari</taxon>
        <taxon>Parasitiformes</taxon>
        <taxon>Ixodida</taxon>
        <taxon>Ixodoidea</taxon>
        <taxon>Ixodidae</taxon>
        <taxon>Ixodinae</taxon>
        <taxon>Ixodes</taxon>
    </lineage>
</organism>
<proteinExistence type="predicted"/>
<dbReference type="AlphaFoldDB" id="A0A6B0U6T0"/>
<protein>
    <submittedName>
        <fullName evidence="1">Putative secreted protein</fullName>
    </submittedName>
</protein>
<name>A0A6B0U6T0_IXORI</name>
<evidence type="ECO:0000313" key="1">
    <source>
        <dbReference type="EMBL" id="MXU84410.1"/>
    </source>
</evidence>
<reference evidence="1" key="1">
    <citation type="submission" date="2019-12" db="EMBL/GenBank/DDBJ databases">
        <title>An insight into the sialome of adult female Ixodes ricinus ticks feeding for 6 days.</title>
        <authorList>
            <person name="Perner J."/>
            <person name="Ribeiro J.M.C."/>
        </authorList>
    </citation>
    <scope>NUCLEOTIDE SEQUENCE</scope>
    <source>
        <strain evidence="1">Semi-engorged</strain>
        <tissue evidence="1">Salivary glands</tissue>
    </source>
</reference>